<proteinExistence type="predicted"/>
<dbReference type="EMBL" id="JAULSN010000009">
    <property type="protein sequence ID" value="KAK3365156.1"/>
    <property type="molecule type" value="Genomic_DNA"/>
</dbReference>
<comment type="caution">
    <text evidence="2">The sequence shown here is derived from an EMBL/GenBank/DDBJ whole genome shotgun (WGS) entry which is preliminary data.</text>
</comment>
<sequence>MFSPQSGLGRFLAPSPCPGHLAIPGGIIHAFKRVDLSRQPLPGVLFLSPALLPVVTLLACLVDLPCLVRTAPTLTWLPCHLPAPLVLCLIPLGEPSRRAEKQPPSLWTLPQIFKRCAPHDSRSRPGLLTPASTKTPGLWAEAVPRTPTP</sequence>
<protein>
    <submittedName>
        <fullName evidence="2">Uncharacterized protein</fullName>
    </submittedName>
</protein>
<reference evidence="2" key="1">
    <citation type="journal article" date="2023" name="Mol. Phylogenet. Evol.">
        <title>Genome-scale phylogeny and comparative genomics of the fungal order Sordariales.</title>
        <authorList>
            <person name="Hensen N."/>
            <person name="Bonometti L."/>
            <person name="Westerberg I."/>
            <person name="Brannstrom I.O."/>
            <person name="Guillou S."/>
            <person name="Cros-Aarteil S."/>
            <person name="Calhoun S."/>
            <person name="Haridas S."/>
            <person name="Kuo A."/>
            <person name="Mondo S."/>
            <person name="Pangilinan J."/>
            <person name="Riley R."/>
            <person name="LaButti K."/>
            <person name="Andreopoulos B."/>
            <person name="Lipzen A."/>
            <person name="Chen C."/>
            <person name="Yan M."/>
            <person name="Daum C."/>
            <person name="Ng V."/>
            <person name="Clum A."/>
            <person name="Steindorff A."/>
            <person name="Ohm R.A."/>
            <person name="Martin F."/>
            <person name="Silar P."/>
            <person name="Natvig D.O."/>
            <person name="Lalanne C."/>
            <person name="Gautier V."/>
            <person name="Ament-Velasquez S.L."/>
            <person name="Kruys A."/>
            <person name="Hutchinson M.I."/>
            <person name="Powell A.J."/>
            <person name="Barry K."/>
            <person name="Miller A.N."/>
            <person name="Grigoriev I.V."/>
            <person name="Debuchy R."/>
            <person name="Gladieux P."/>
            <person name="Hiltunen Thoren M."/>
            <person name="Johannesson H."/>
        </authorList>
    </citation>
    <scope>NUCLEOTIDE SEQUENCE</scope>
    <source>
        <strain evidence="2">CBS 958.72</strain>
    </source>
</reference>
<feature type="region of interest" description="Disordered" evidence="1">
    <location>
        <begin position="119"/>
        <end position="149"/>
    </location>
</feature>
<gene>
    <name evidence="2" type="ORF">B0T24DRAFT_425970</name>
</gene>
<evidence type="ECO:0000313" key="3">
    <source>
        <dbReference type="Proteomes" id="UP001287356"/>
    </source>
</evidence>
<evidence type="ECO:0000313" key="2">
    <source>
        <dbReference type="EMBL" id="KAK3365156.1"/>
    </source>
</evidence>
<keyword evidence="3" id="KW-1185">Reference proteome</keyword>
<accession>A0AAE0MZC5</accession>
<reference evidence="2" key="2">
    <citation type="submission" date="2023-06" db="EMBL/GenBank/DDBJ databases">
        <authorList>
            <consortium name="Lawrence Berkeley National Laboratory"/>
            <person name="Haridas S."/>
            <person name="Hensen N."/>
            <person name="Bonometti L."/>
            <person name="Westerberg I."/>
            <person name="Brannstrom I.O."/>
            <person name="Guillou S."/>
            <person name="Cros-Aarteil S."/>
            <person name="Calhoun S."/>
            <person name="Kuo A."/>
            <person name="Mondo S."/>
            <person name="Pangilinan J."/>
            <person name="Riley R."/>
            <person name="Labutti K."/>
            <person name="Andreopoulos B."/>
            <person name="Lipzen A."/>
            <person name="Chen C."/>
            <person name="Yanf M."/>
            <person name="Daum C."/>
            <person name="Ng V."/>
            <person name="Clum A."/>
            <person name="Steindorff A."/>
            <person name="Ohm R."/>
            <person name="Martin F."/>
            <person name="Silar P."/>
            <person name="Natvig D."/>
            <person name="Lalanne C."/>
            <person name="Gautier V."/>
            <person name="Ament-Velasquez S.L."/>
            <person name="Kruys A."/>
            <person name="Hutchinson M.I."/>
            <person name="Powell A.J."/>
            <person name="Barry K."/>
            <person name="Miller A.N."/>
            <person name="Grigoriev I.V."/>
            <person name="Debuchy R."/>
            <person name="Gladieux P."/>
            <person name="Thoren M.H."/>
            <person name="Johannesson H."/>
        </authorList>
    </citation>
    <scope>NUCLEOTIDE SEQUENCE</scope>
    <source>
        <strain evidence="2">CBS 958.72</strain>
    </source>
</reference>
<name>A0AAE0MZC5_9PEZI</name>
<organism evidence="2 3">
    <name type="scientific">Lasiosphaeria ovina</name>
    <dbReference type="NCBI Taxonomy" id="92902"/>
    <lineage>
        <taxon>Eukaryota</taxon>
        <taxon>Fungi</taxon>
        <taxon>Dikarya</taxon>
        <taxon>Ascomycota</taxon>
        <taxon>Pezizomycotina</taxon>
        <taxon>Sordariomycetes</taxon>
        <taxon>Sordariomycetidae</taxon>
        <taxon>Sordariales</taxon>
        <taxon>Lasiosphaeriaceae</taxon>
        <taxon>Lasiosphaeria</taxon>
    </lineage>
</organism>
<dbReference type="AlphaFoldDB" id="A0AAE0MZC5"/>
<evidence type="ECO:0000256" key="1">
    <source>
        <dbReference type="SAM" id="MobiDB-lite"/>
    </source>
</evidence>
<dbReference type="Proteomes" id="UP001287356">
    <property type="component" value="Unassembled WGS sequence"/>
</dbReference>